<name>A0A0A1MTW7_9BACI</name>
<protein>
    <submittedName>
        <fullName evidence="1">Uncharacterized protein</fullName>
    </submittedName>
</protein>
<dbReference type="AlphaFoldDB" id="A0A0A1MTW7"/>
<proteinExistence type="predicted"/>
<accession>A0A0A1MTW7</accession>
<evidence type="ECO:0000313" key="2">
    <source>
        <dbReference type="Proteomes" id="UP000040453"/>
    </source>
</evidence>
<organism evidence="1 2">
    <name type="scientific">Oceanobacillus oncorhynchi</name>
    <dbReference type="NCBI Taxonomy" id="545501"/>
    <lineage>
        <taxon>Bacteria</taxon>
        <taxon>Bacillati</taxon>
        <taxon>Bacillota</taxon>
        <taxon>Bacilli</taxon>
        <taxon>Bacillales</taxon>
        <taxon>Bacillaceae</taxon>
        <taxon>Oceanobacillus</taxon>
    </lineage>
</organism>
<dbReference type="Proteomes" id="UP000040453">
    <property type="component" value="Unassembled WGS sequence"/>
</dbReference>
<keyword evidence="2" id="KW-1185">Reference proteome</keyword>
<dbReference type="EMBL" id="CDGG01000001">
    <property type="protein sequence ID" value="CEI82361.1"/>
    <property type="molecule type" value="Genomic_DNA"/>
</dbReference>
<sequence length="58" mass="6790">MTNYDKAKKKIDKRKEMRTQEISEMIDEGGLGADRYYDVIKGSSPTEKEIKSTKKYQK</sequence>
<evidence type="ECO:0000313" key="1">
    <source>
        <dbReference type="EMBL" id="CEI82361.1"/>
    </source>
</evidence>
<dbReference type="RefSeq" id="WP_175297036.1">
    <property type="nucleotide sequence ID" value="NZ_CAXOIH010000014.1"/>
</dbReference>
<gene>
    <name evidence="1" type="ORF">BN997_02224</name>
</gene>
<reference evidence="1 2" key="1">
    <citation type="submission" date="2014-11" db="EMBL/GenBank/DDBJ databases">
        <authorList>
            <person name="Urmite Genomes Urmite Genomes"/>
        </authorList>
    </citation>
    <scope>NUCLEOTIDE SEQUENCE [LARGE SCALE GENOMIC DNA]</scope>
    <source>
        <strain evidence="1 2">Oc5</strain>
    </source>
</reference>